<dbReference type="EMBL" id="JALBWM010000047">
    <property type="protein sequence ID" value="MCO1335033.1"/>
    <property type="molecule type" value="Genomic_DNA"/>
</dbReference>
<dbReference type="InterPro" id="IPR004305">
    <property type="entry name" value="Thiaminase-2/PQQC"/>
</dbReference>
<evidence type="ECO:0000259" key="2">
    <source>
        <dbReference type="Pfam" id="PF03070"/>
    </source>
</evidence>
<protein>
    <recommendedName>
        <fullName evidence="2">Thiaminase-2/PQQC domain-containing protein</fullName>
    </recommendedName>
</protein>
<dbReference type="Pfam" id="PF03070">
    <property type="entry name" value="TENA_THI-4"/>
    <property type="match status" value="1"/>
</dbReference>
<organism evidence="3 4">
    <name type="scientific">Microbulbifer okhotskensis</name>
    <dbReference type="NCBI Taxonomy" id="2926617"/>
    <lineage>
        <taxon>Bacteria</taxon>
        <taxon>Pseudomonadati</taxon>
        <taxon>Pseudomonadota</taxon>
        <taxon>Gammaproteobacteria</taxon>
        <taxon>Cellvibrionales</taxon>
        <taxon>Microbulbiferaceae</taxon>
        <taxon>Microbulbifer</taxon>
    </lineage>
</organism>
<accession>A0A9X2ESP5</accession>
<dbReference type="Proteomes" id="UP001139028">
    <property type="component" value="Unassembled WGS sequence"/>
</dbReference>
<evidence type="ECO:0000313" key="4">
    <source>
        <dbReference type="Proteomes" id="UP001139028"/>
    </source>
</evidence>
<comment type="caution">
    <text evidence="3">The sequence shown here is derived from an EMBL/GenBank/DDBJ whole genome shotgun (WGS) entry which is preliminary data.</text>
</comment>
<reference evidence="3" key="1">
    <citation type="journal article" date="2022" name="Arch. Microbiol.">
        <title>Microbulbifer okhotskensis sp. nov., isolated from a deep bottom sediment of the Okhotsk Sea.</title>
        <authorList>
            <person name="Romanenko L."/>
            <person name="Kurilenko V."/>
            <person name="Otstavnykh N."/>
            <person name="Velansky P."/>
            <person name="Isaeva M."/>
            <person name="Mikhailov V."/>
        </authorList>
    </citation>
    <scope>NUCLEOTIDE SEQUENCE</scope>
    <source>
        <strain evidence="3">OS29</strain>
    </source>
</reference>
<keyword evidence="1" id="KW-0732">Signal</keyword>
<name>A0A9X2ESP5_9GAMM</name>
<dbReference type="RefSeq" id="WP_252467211.1">
    <property type="nucleotide sequence ID" value="NZ_JALBWM010000047.1"/>
</dbReference>
<sequence>MVNMQLVGIGFFGLIILLTATQGATADVATNQQAAKTLIQRLEQQYLNNASPAFVQQLEKNTLPDSKLQAFAMEQRLINLSDLRSSALSLHRFGGIPGKNTRAFFIGITIAEIQASKQMPILLQALGISPEQIAQYQPLASAQAYPAYTAWLANYAQPAEIAAALLINFQSFGKNTTRVAKALRQYKKLSNKQLSYLMAFTQLPNGFRQQATEIIAKGLASGIRESDIEIRVRLIQAYEREFWQAFETSENPDQDTN</sequence>
<evidence type="ECO:0000256" key="1">
    <source>
        <dbReference type="SAM" id="SignalP"/>
    </source>
</evidence>
<feature type="domain" description="Thiaminase-2/PQQC" evidence="2">
    <location>
        <begin position="52"/>
        <end position="245"/>
    </location>
</feature>
<gene>
    <name evidence="3" type="ORF">MO867_11875</name>
</gene>
<feature type="chain" id="PRO_5040816366" description="Thiaminase-2/PQQC domain-containing protein" evidence="1">
    <location>
        <begin position="27"/>
        <end position="257"/>
    </location>
</feature>
<dbReference type="AlphaFoldDB" id="A0A9X2ESP5"/>
<feature type="signal peptide" evidence="1">
    <location>
        <begin position="1"/>
        <end position="26"/>
    </location>
</feature>
<keyword evidence="4" id="KW-1185">Reference proteome</keyword>
<dbReference type="InterPro" id="IPR016084">
    <property type="entry name" value="Haem_Oase-like_multi-hlx"/>
</dbReference>
<proteinExistence type="predicted"/>
<evidence type="ECO:0000313" key="3">
    <source>
        <dbReference type="EMBL" id="MCO1335033.1"/>
    </source>
</evidence>
<dbReference type="SUPFAM" id="SSF48613">
    <property type="entry name" value="Heme oxygenase-like"/>
    <property type="match status" value="1"/>
</dbReference>
<dbReference type="Gene3D" id="1.20.910.10">
    <property type="entry name" value="Heme oxygenase-like"/>
    <property type="match status" value="1"/>
</dbReference>